<gene>
    <name evidence="11" type="ORF">SKAU_G00163430</name>
</gene>
<reference evidence="11" key="1">
    <citation type="journal article" date="2023" name="Science">
        <title>Genome structures resolve the early diversification of teleost fishes.</title>
        <authorList>
            <person name="Parey E."/>
            <person name="Louis A."/>
            <person name="Montfort J."/>
            <person name="Bouchez O."/>
            <person name="Roques C."/>
            <person name="Iampietro C."/>
            <person name="Lluch J."/>
            <person name="Castinel A."/>
            <person name="Donnadieu C."/>
            <person name="Desvignes T."/>
            <person name="Floi Bucao C."/>
            <person name="Jouanno E."/>
            <person name="Wen M."/>
            <person name="Mejri S."/>
            <person name="Dirks R."/>
            <person name="Jansen H."/>
            <person name="Henkel C."/>
            <person name="Chen W.J."/>
            <person name="Zahm M."/>
            <person name="Cabau C."/>
            <person name="Klopp C."/>
            <person name="Thompson A.W."/>
            <person name="Robinson-Rechavi M."/>
            <person name="Braasch I."/>
            <person name="Lecointre G."/>
            <person name="Bobe J."/>
            <person name="Postlethwait J.H."/>
            <person name="Berthelot C."/>
            <person name="Roest Crollius H."/>
            <person name="Guiguen Y."/>
        </authorList>
    </citation>
    <scope>NUCLEOTIDE SEQUENCE</scope>
    <source>
        <strain evidence="11">WJC10195</strain>
    </source>
</reference>
<dbReference type="Proteomes" id="UP001152622">
    <property type="component" value="Chromosome 5"/>
</dbReference>
<dbReference type="EMBL" id="JAINUF010000005">
    <property type="protein sequence ID" value="KAJ8359818.1"/>
    <property type="molecule type" value="Genomic_DNA"/>
</dbReference>
<dbReference type="Pfam" id="PF21033">
    <property type="entry name" value="RMD1-3"/>
    <property type="match status" value="1"/>
</dbReference>
<sequence>MCLKTNTMEQGGCDDSWKFQIITNTTRPHTAPGRMAQMDSRVVVLSVLAGAASVSLAAVWYRSRRSQLWLSYSDGRQGAGASSGPDLSLQARQAEVVDRLGALIQCVSELKDEVQALKDALPRLQDQVRAELRGRGTEGAHRTPRRRRPEGAVRAEGHSSEEAESEGGAQSAKQIHPVGLTYTSPWSGAGQLRWPVERMSVCFRYVTAHTDTEEEGEELGERGGANAACPGDIREEKDELAVLLEHADSLHKGSESEKKEGLTVLLGKKEEFGLKTPFLWRLMRAYVDAHDLVADVGDKKDYAAAGKMVGQEAITLNPMCAESHQWYAILCGLMSEYESVQNKIKNGYLFKDHLDKAIELKPQDPLSYYLLGRWCYAVAQLSWIERRVAATLFGEPPSASVHDALKNFLKVEEIHPKYSKCNYVFLAKCYKHLGERGQALEMCNAASSMCTVSKEDEEAQNELNSLLTLLA</sequence>
<dbReference type="GO" id="GO:0097431">
    <property type="term" value="C:mitotic spindle pole"/>
    <property type="evidence" value="ECO:0007669"/>
    <property type="project" value="TreeGrafter"/>
</dbReference>
<evidence type="ECO:0000256" key="10">
    <source>
        <dbReference type="SAM" id="Phobius"/>
    </source>
</evidence>
<dbReference type="PANTHER" id="PTHR16056:SF15">
    <property type="entry name" value="REGULATOR OF MICROTUBULE DYNAMICS PROTEIN 2"/>
    <property type="match status" value="1"/>
</dbReference>
<feature type="compositionally biased region" description="Basic and acidic residues" evidence="9">
    <location>
        <begin position="130"/>
        <end position="141"/>
    </location>
</feature>
<evidence type="ECO:0000313" key="12">
    <source>
        <dbReference type="Proteomes" id="UP001152622"/>
    </source>
</evidence>
<feature type="compositionally biased region" description="Basic and acidic residues" evidence="9">
    <location>
        <begin position="149"/>
        <end position="161"/>
    </location>
</feature>
<comment type="subcellular location">
    <subcellularLocation>
        <location evidence="1">Membrane</location>
        <topology evidence="1">Single-pass membrane protein</topology>
    </subcellularLocation>
</comment>
<dbReference type="InterPro" id="IPR011990">
    <property type="entry name" value="TPR-like_helical_dom_sf"/>
</dbReference>
<keyword evidence="5 10" id="KW-0472">Membrane</keyword>
<dbReference type="AlphaFoldDB" id="A0A9Q1FJ54"/>
<keyword evidence="12" id="KW-1185">Reference proteome</keyword>
<comment type="similarity">
    <text evidence="6">Belongs to the RMDN family.</text>
</comment>
<accession>A0A9Q1FJ54</accession>
<evidence type="ECO:0000256" key="2">
    <source>
        <dbReference type="ARBA" id="ARBA00022692"/>
    </source>
</evidence>
<dbReference type="GO" id="GO:0016020">
    <property type="term" value="C:membrane"/>
    <property type="evidence" value="ECO:0007669"/>
    <property type="project" value="UniProtKB-SubCell"/>
</dbReference>
<keyword evidence="4" id="KW-0175">Coiled coil</keyword>
<evidence type="ECO:0000256" key="9">
    <source>
        <dbReference type="SAM" id="MobiDB-lite"/>
    </source>
</evidence>
<evidence type="ECO:0000256" key="1">
    <source>
        <dbReference type="ARBA" id="ARBA00004167"/>
    </source>
</evidence>
<keyword evidence="3 10" id="KW-1133">Transmembrane helix</keyword>
<evidence type="ECO:0000256" key="6">
    <source>
        <dbReference type="ARBA" id="ARBA00038360"/>
    </source>
</evidence>
<dbReference type="PANTHER" id="PTHR16056">
    <property type="entry name" value="REGULATOR OF MICROTUBULE DYNAMICS PROTEIN"/>
    <property type="match status" value="1"/>
</dbReference>
<dbReference type="GO" id="GO:0008017">
    <property type="term" value="F:microtubule binding"/>
    <property type="evidence" value="ECO:0007669"/>
    <property type="project" value="TreeGrafter"/>
</dbReference>
<dbReference type="SUPFAM" id="SSF48452">
    <property type="entry name" value="TPR-like"/>
    <property type="match status" value="1"/>
</dbReference>
<proteinExistence type="inferred from homology"/>
<dbReference type="InterPro" id="IPR049039">
    <property type="entry name" value="RMD1-3_a_helical_rpt"/>
</dbReference>
<dbReference type="Gene3D" id="1.25.40.10">
    <property type="entry name" value="Tetratricopeptide repeat domain"/>
    <property type="match status" value="1"/>
</dbReference>
<keyword evidence="2 10" id="KW-0812">Transmembrane</keyword>
<dbReference type="GO" id="GO:0005876">
    <property type="term" value="C:spindle microtubule"/>
    <property type="evidence" value="ECO:0007669"/>
    <property type="project" value="TreeGrafter"/>
</dbReference>
<evidence type="ECO:0000256" key="5">
    <source>
        <dbReference type="ARBA" id="ARBA00023136"/>
    </source>
</evidence>
<dbReference type="OrthoDB" id="512473at2759"/>
<name>A0A9Q1FJ54_SYNKA</name>
<feature type="transmembrane region" description="Helical" evidence="10">
    <location>
        <begin position="42"/>
        <end position="61"/>
    </location>
</feature>
<comment type="caution">
    <text evidence="11">The sequence shown here is derived from an EMBL/GenBank/DDBJ whole genome shotgun (WGS) entry which is preliminary data.</text>
</comment>
<protein>
    <recommendedName>
        <fullName evidence="7">Regulator of microtubule dynamics protein 2</fullName>
    </recommendedName>
    <alternativeName>
        <fullName evidence="8">Protein FAM82A1</fullName>
    </alternativeName>
</protein>
<evidence type="ECO:0000256" key="4">
    <source>
        <dbReference type="ARBA" id="ARBA00023054"/>
    </source>
</evidence>
<evidence type="ECO:0000256" key="3">
    <source>
        <dbReference type="ARBA" id="ARBA00022989"/>
    </source>
</evidence>
<feature type="region of interest" description="Disordered" evidence="9">
    <location>
        <begin position="130"/>
        <end position="176"/>
    </location>
</feature>
<dbReference type="GO" id="GO:0005739">
    <property type="term" value="C:mitochondrion"/>
    <property type="evidence" value="ECO:0007669"/>
    <property type="project" value="TreeGrafter"/>
</dbReference>
<organism evidence="11 12">
    <name type="scientific">Synaphobranchus kaupii</name>
    <name type="common">Kaup's arrowtooth eel</name>
    <dbReference type="NCBI Taxonomy" id="118154"/>
    <lineage>
        <taxon>Eukaryota</taxon>
        <taxon>Metazoa</taxon>
        <taxon>Chordata</taxon>
        <taxon>Craniata</taxon>
        <taxon>Vertebrata</taxon>
        <taxon>Euteleostomi</taxon>
        <taxon>Actinopterygii</taxon>
        <taxon>Neopterygii</taxon>
        <taxon>Teleostei</taxon>
        <taxon>Anguilliformes</taxon>
        <taxon>Synaphobranchidae</taxon>
        <taxon>Synaphobranchus</taxon>
    </lineage>
</organism>
<evidence type="ECO:0000256" key="8">
    <source>
        <dbReference type="ARBA" id="ARBA00041609"/>
    </source>
</evidence>
<evidence type="ECO:0000256" key="7">
    <source>
        <dbReference type="ARBA" id="ARBA00039964"/>
    </source>
</evidence>
<evidence type="ECO:0000313" key="11">
    <source>
        <dbReference type="EMBL" id="KAJ8359818.1"/>
    </source>
</evidence>